<feature type="transmembrane region" description="Helical" evidence="11">
    <location>
        <begin position="3545"/>
        <end position="3565"/>
    </location>
</feature>
<dbReference type="InterPro" id="IPR056264">
    <property type="entry name" value="R2_ABCA1-4-like"/>
</dbReference>
<feature type="transmembrane region" description="Helical" evidence="11">
    <location>
        <begin position="4389"/>
        <end position="4409"/>
    </location>
</feature>
<keyword evidence="6" id="KW-0067">ATP-binding</keyword>
<dbReference type="GeneTree" id="ENSGT00940000165252"/>
<dbReference type="InterPro" id="IPR013525">
    <property type="entry name" value="ABC2_TM"/>
</dbReference>
<dbReference type="InterPro" id="IPR027417">
    <property type="entry name" value="P-loop_NTPase"/>
</dbReference>
<feature type="transmembrane region" description="Helical" evidence="11">
    <location>
        <begin position="4310"/>
        <end position="4331"/>
    </location>
</feature>
<accession>A0A8C7C2D2</accession>
<dbReference type="GO" id="GO:0005319">
    <property type="term" value="F:lipid transporter activity"/>
    <property type="evidence" value="ECO:0007669"/>
    <property type="project" value="TreeGrafter"/>
</dbReference>
<dbReference type="GO" id="GO:0016887">
    <property type="term" value="F:ATP hydrolysis activity"/>
    <property type="evidence" value="ECO:0007669"/>
    <property type="project" value="InterPro"/>
</dbReference>
<feature type="domain" description="ABC transporter" evidence="12">
    <location>
        <begin position="3708"/>
        <end position="3932"/>
    </location>
</feature>
<dbReference type="SUPFAM" id="SSF52540">
    <property type="entry name" value="P-loop containing nucleoside triphosphate hydrolases"/>
    <property type="match status" value="2"/>
</dbReference>
<feature type="transmembrane region" description="Helical" evidence="11">
    <location>
        <begin position="3436"/>
        <end position="3458"/>
    </location>
</feature>
<dbReference type="FunFam" id="3.40.50.300:FF:000335">
    <property type="entry name" value="ATP binding cassette subfamily A member 5"/>
    <property type="match status" value="1"/>
</dbReference>
<dbReference type="PROSITE" id="PS50893">
    <property type="entry name" value="ABC_TRANSPORTER_2"/>
    <property type="match status" value="2"/>
</dbReference>
<dbReference type="SMART" id="SM00382">
    <property type="entry name" value="AAA"/>
    <property type="match status" value="2"/>
</dbReference>
<comment type="subcellular location">
    <subcellularLocation>
        <location evidence="1">Membrane</location>
        <topology evidence="1">Multi-pass membrane protein</topology>
    </subcellularLocation>
</comment>
<evidence type="ECO:0000256" key="4">
    <source>
        <dbReference type="ARBA" id="ARBA00022692"/>
    </source>
</evidence>
<keyword evidence="9 11" id="KW-0472">Membrane</keyword>
<dbReference type="GO" id="GO:0005524">
    <property type="term" value="F:ATP binding"/>
    <property type="evidence" value="ECO:0007669"/>
    <property type="project" value="UniProtKB-KW"/>
</dbReference>
<feature type="transmembrane region" description="Helical" evidence="11">
    <location>
        <begin position="24"/>
        <end position="45"/>
    </location>
</feature>
<keyword evidence="4 11" id="KW-0812">Transmembrane</keyword>
<evidence type="ECO:0000256" key="9">
    <source>
        <dbReference type="ARBA" id="ARBA00023136"/>
    </source>
</evidence>
<evidence type="ECO:0000259" key="12">
    <source>
        <dbReference type="PROSITE" id="PS50893"/>
    </source>
</evidence>
<evidence type="ECO:0000256" key="8">
    <source>
        <dbReference type="ARBA" id="ARBA00022989"/>
    </source>
</evidence>
<name>A0A8C7C2D2_NEOVI</name>
<dbReference type="Pfam" id="PF00005">
    <property type="entry name" value="ABC_tran"/>
    <property type="match status" value="1"/>
</dbReference>
<feature type="transmembrane region" description="Helical" evidence="11">
    <location>
        <begin position="4421"/>
        <end position="4441"/>
    </location>
</feature>
<evidence type="ECO:0000256" key="5">
    <source>
        <dbReference type="ARBA" id="ARBA00022741"/>
    </source>
</evidence>
<dbReference type="Pfam" id="PF23321">
    <property type="entry name" value="R1_ABCA1"/>
    <property type="match status" value="1"/>
</dbReference>
<dbReference type="InterPro" id="IPR003439">
    <property type="entry name" value="ABC_transporter-like_ATP-bd"/>
</dbReference>
<keyword evidence="3" id="KW-0813">Transport</keyword>
<evidence type="ECO:0000256" key="3">
    <source>
        <dbReference type="ARBA" id="ARBA00022448"/>
    </source>
</evidence>
<comment type="similarity">
    <text evidence="2">Belongs to the ABC transporter superfamily. ABCA family.</text>
</comment>
<dbReference type="GO" id="GO:0016020">
    <property type="term" value="C:membrane"/>
    <property type="evidence" value="ECO:0007669"/>
    <property type="project" value="UniProtKB-SubCell"/>
</dbReference>
<dbReference type="InterPro" id="IPR003593">
    <property type="entry name" value="AAA+_ATPase"/>
</dbReference>
<keyword evidence="7" id="KW-1278">Translocase</keyword>
<evidence type="ECO:0000256" key="11">
    <source>
        <dbReference type="SAM" id="Phobius"/>
    </source>
</evidence>
<keyword evidence="14" id="KW-1185">Reference proteome</keyword>
<dbReference type="Gene3D" id="3.40.50.300">
    <property type="entry name" value="P-loop containing nucleotide triphosphate hydrolases"/>
    <property type="match status" value="3"/>
</dbReference>
<organism evidence="13 14">
    <name type="scientific">Neovison vison</name>
    <name type="common">American mink</name>
    <name type="synonym">Mustela vison</name>
    <dbReference type="NCBI Taxonomy" id="452646"/>
    <lineage>
        <taxon>Eukaryota</taxon>
        <taxon>Metazoa</taxon>
        <taxon>Chordata</taxon>
        <taxon>Craniata</taxon>
        <taxon>Vertebrata</taxon>
        <taxon>Euteleostomi</taxon>
        <taxon>Mammalia</taxon>
        <taxon>Eutheria</taxon>
        <taxon>Laurasiatheria</taxon>
        <taxon>Carnivora</taxon>
        <taxon>Caniformia</taxon>
        <taxon>Musteloidea</taxon>
        <taxon>Mustelidae</taxon>
        <taxon>Mustelinae</taxon>
        <taxon>Neogale</taxon>
    </lineage>
</organism>
<keyword evidence="5" id="KW-0547">Nucleotide-binding</keyword>
<evidence type="ECO:0000256" key="6">
    <source>
        <dbReference type="ARBA" id="ARBA00022840"/>
    </source>
</evidence>
<evidence type="ECO:0000256" key="10">
    <source>
        <dbReference type="SAM" id="MobiDB-lite"/>
    </source>
</evidence>
<feature type="region of interest" description="Disordered" evidence="10">
    <location>
        <begin position="4023"/>
        <end position="4054"/>
    </location>
</feature>
<dbReference type="PROSITE" id="PS00211">
    <property type="entry name" value="ABC_TRANSPORTER_1"/>
    <property type="match status" value="1"/>
</dbReference>
<feature type="domain" description="ABC transporter" evidence="12">
    <location>
        <begin position="4570"/>
        <end position="4818"/>
    </location>
</feature>
<dbReference type="PANTHER" id="PTHR19229:SF113">
    <property type="entry name" value="ATP-BINDING CASSETTE SUB-FAMILY A MEMBER 13"/>
    <property type="match status" value="1"/>
</dbReference>
<feature type="transmembrane region" description="Helical" evidence="11">
    <location>
        <begin position="3616"/>
        <end position="3639"/>
    </location>
</feature>
<feature type="transmembrane region" description="Helical" evidence="11">
    <location>
        <begin position="4506"/>
        <end position="4528"/>
    </location>
</feature>
<dbReference type="GO" id="GO:0140359">
    <property type="term" value="F:ABC-type transporter activity"/>
    <property type="evidence" value="ECO:0007669"/>
    <property type="project" value="InterPro"/>
</dbReference>
<evidence type="ECO:0000313" key="14">
    <source>
        <dbReference type="Proteomes" id="UP000694425"/>
    </source>
</evidence>
<feature type="transmembrane region" description="Helical" evidence="11">
    <location>
        <begin position="3507"/>
        <end position="3533"/>
    </location>
</feature>
<evidence type="ECO:0000256" key="7">
    <source>
        <dbReference type="ARBA" id="ARBA00022967"/>
    </source>
</evidence>
<reference evidence="13" key="1">
    <citation type="submission" date="2025-08" db="UniProtKB">
        <authorList>
            <consortium name="Ensembl"/>
        </authorList>
    </citation>
    <scope>IDENTIFICATION</scope>
</reference>
<feature type="transmembrane region" description="Helical" evidence="11">
    <location>
        <begin position="3571"/>
        <end position="3595"/>
    </location>
</feature>
<reference evidence="13" key="2">
    <citation type="submission" date="2025-09" db="UniProtKB">
        <authorList>
            <consortium name="Ensembl"/>
        </authorList>
    </citation>
    <scope>IDENTIFICATION</scope>
</reference>
<dbReference type="PANTHER" id="PTHR19229">
    <property type="entry name" value="ATP-BINDING CASSETTE TRANSPORTER SUBFAMILY A ABCA"/>
    <property type="match status" value="1"/>
</dbReference>
<evidence type="ECO:0000313" key="13">
    <source>
        <dbReference type="Ensembl" id="ENSNVIP00000029000.1"/>
    </source>
</evidence>
<feature type="transmembrane region" description="Helical" evidence="11">
    <location>
        <begin position="4352"/>
        <end position="4377"/>
    </location>
</feature>
<feature type="transmembrane region" description="Helical" evidence="11">
    <location>
        <begin position="3478"/>
        <end position="3501"/>
    </location>
</feature>
<proteinExistence type="inferred from homology"/>
<sequence>MGPVRRQFLALLWKNWLCRLRHPVLSLAEFFWPCILFMILTVLRFQEPPRHRDNCFLQARDLPSRGVFPFVQALLCNTGSACRNTSYVGPTERHFSSRFQAADGHREKVNDLAFLEEIQDLAEEICEILDKAKTLQELWAGRSKSPGKSVSTRTRMDLNKTEEVISKLEKLHQQPHIWKFLLLLPRLYTNNVRLEDRLRGGAHLLQAALNSLAALEDLDWLPLNHTFSTVSEIVLNVTISTLTFLQEHGVAAAGIYNLSLRELVWDPQKVQADLRSQFGFDDLHAEQILNYSVEFQEIPTEAALERMVCSILSRTSEDEAVLEGHPADCLPRWSEATDYLVHAVNWLQASEQVPSAETRSVCLHPSLSSPVQHSDTLLKIVSCALRLLHLQQLENVLRDLPPWPALKRLLLLLGVLRNAVAQNLRFVQGKSRTVPQVTKAGLQGTVLESQFKRALGMGDGTRAASRGYPVLTCSSPVKDRLLQEVVTGRTDVPDSGSEGLLGWQEVEAQLEDVGLSCRRLSQRLAAAASPGDRDLAGDCKDQLAAAVIFRALGTVQSSLEQTPYWKGFTGFIRKTCELVRSANVQGSVQNGLSGFSEESPCYEENIDWEAITDNYFTFLGNLLKSPAASISSVLNSTKELLMMEKKLHSLEDEEINFFLSFVRFLEELLPDPFDSPSVPKFHDLPSLSDTLLNTGHFWVNHSGSLESDTSAIATQKLLEFGKAVIDKIGILESLWIKNESDNILRFMELVLFEIDPKLLELWMYGISKEERVRLETMSTLLNFSVPEDERVLIKSLNFSQLFQSDWLRSPAMEMDFVHLSETVISSLYELGFLKEGQVFEALDTVYAIRNASELFSALSEPERRAVDTVLTKIYLDIFQDNDSALLLKIYASCFEYIYKLLSIPSTEALLSFLAQTSERILDIIKQFDFQNLGKAFEFLYETTGVLEGLSEGSHCQQLLSIFNYLELQAQSLMSIEGPELEVIPATLTGLKQLLLVDKDFRISFFQYMSQLFNESVKAPLGNECFALDDKNIFSVNDSKDRGSLFILPWTQILSNLSADGRTFNEFMAVHCTVSWLQMWTEIWGGVSHLFQLDMNVFTPLHVGLTQLLDELESDVRISESCPGMFPTHRPARLILDLFKNVTQADGFHDWDEFLTLRDLWVVLGDALVGVKSLSPEQVRKSLFTMETALHQLNTFPLNTNASREFFYSLLDIFMELSNTLAYIDRKVQLINHFLTNNITNYGVRLDSIITELRETMLLLRNVSHDQNLLSCAGIFQNVTEFILEDGLYVNMSQKTLRILAMLNSTFSSEDMISKLKGCVTWIDIMNHLYVMYNSSVAHDYPQGNRRSFRDVGDKINSTLKLATWILSMKGPHCTMNKSDTNCVNIVLKNVTNFLNAILTEVFEREKVPKFEILLTLFNDSTNQVRMIINNLTRDFDFVSQSNWTRLTELILRPLELSDDIPSQFTHLWWHLVALGKEIQKLMKGISTHLLENDSSSTSEKYLNLFATSSKEKDVNSLGRSFYHLASYLLFNLSHDLQNPPPVMSHKIMNAVGLAIQLIRDVFNSLVPSVLHNVPQDLGDIQIFKKVASLLRTLKKTDIDLLVDQLEQMSESLTDFFKNISSLGTHNLGANLLVGLVEKFVDSSHSWNVNHLLKFSRLFPKDDVNVVVDVYYMLPHAVRLLQRGVDKNITELLKDVYNFTLLHGISISNVTKEDFANVIKTLLDTIELIAEKPGILSEAFTCLPVVWCWNHTTSGFQQNPKLEGCKSQELMSSSFYTKVASLLDYLHIYPPGEGLQCLDEGSQKAITRKMVCVIRELVDWNSILLELSEVFHVKISLVKTIQEFWHKVLPFVPSFENQSNGSISELCPSGPIRQIVSQIIAKLKNVNFTKIPLAEHILDTLASLNKILNISEGTEASARNMISLNFEKIMKLPSRDQHLEKSTHSLDPPFETFLDVNLTGSSLEAPSSFTKKREKTFNSSYFEDLEIELEETMANLSHNFPIKPRLSEIIKEIQMLNSETLQNVTLQLAHFFESLGSSSLRISEVVEDFLLVIKNWLRKWAKEDDSGMIQTLFLLMANESSTDDLALLTKDIATFWGLLKTISREGNSDVAHLTQLLSQEQLTNFSLVQFLFESFLINSISNLTGKSPEAASNSSDNDLHIMNFIQLTLNRTQSENEENSENRISLLFVPGDKILEILTLDQFLTASKEERLMSIFSSLKETLNHLVKSSFILDNGKFHFDHHRGLKFMRDLFNALLRETPGENKTENNSEFLAAVSPLLLHTNSSEDLLHLSHNLRSALQLVRESSTEVAHLLDLLVHSPHEGFRDLYPTLREVILSNLTSLLSFINNSFPLRNRATLDITKRLLGVLSRAGGESDAPEPLLEMSDTLTMLVRDIAEMRDLATSVTSAVELLGLATRVARKVATIFETHSISNTTDAMKFFDSLYTVFLQSIRNVVREIGTLKNVDHFTSENISNLLTPFLDLAFGMIGVKPTILQDSDVNVSTSTFSYMNHSKEVSDILKEITEFLTSLKSSLGDMEHLVVAFNNGTQIFAMDSVSIWEEVLDYLVPINNVINQIDFLRPNPLPNDSYPQDTTWERIQEVILFLDEMLSKDIMEIGTYLRRVIDLTLEVLWSDLEKDDWRVFNLWLTFAEHPDNLLKAIETAGEVSGGRDGPSGPLFSNMSLIQNVTHQQLEEAVQIVLKRMALLRKELPLNNSQWINATRTLFQPIFESLVHVATGKKITLEKGERTKKVTAGFPSILQLSSSFEQFLKGLIALIEYWQEVPLMDQSMEMCQIFQQLQKPTEAIVILQKVTVLVLRVFSIFAENPSLTKDMLCAALSCKQGGMLRLIIPALQGAALMHDHYQEMQKMWSSPLQLNCEGLSRNLSSSLESLRSSLEHATDRDCECQPLLDLARQHVRNQTFMIIGFPFDDFSDVKVKDLVQNISKLTHELQSSIHISNETIHSLLEASISRSQVLSGALTMALSRRCDADALRLLLELPEARGSRAAAEELCSLSGPHVYALIVSMSQNLNLRNVIYKTLMPSEAHDALSSLLNVVSRLNHLLAKAGHVLEYLPEFLHAYKITTLLDMPDFQQVCRGLSRSSAFGSFQFVMKKVCKDQASFFSGSNSFINLPRINELLGGDKEKFNIPEDSTPFCLDLYQEILQSPNGALVWSFLKPILHGKILYTPNTPEINEVIQKANHTFRFVDKLKTLTGTLLKMSSMFQNGGSDQMLDQLQEALRNKFIRNFIESQLHIDVDKLTEKLQTYGGKLDKMFAHGGAGRIHVLGRILVNLSSCVVLDRFQALESVASLEAKARELMRQNSFLASVIFNTSLADRNLGAPSLRLAPHVTYTIRTSILYSMRTDLVKNPSWKFHPQSLPADGFKYNYIFVPLQDMIERAIILVHTGQEDVEPAVQAQAMPYPCHTRDLFLNNVGFFFPLIMMLTWMVSVSSMVRKLVYEREIQIEEYTRMMGVHPTVFFLAWFLENMAVLALSSVALAVILKASGIFAHSNACIIFLFLLDFGVSVVMLSYFLSVFFSRANTAALCTSLVYMISFLPYIVLLVLHNQLSVVVQTFLCLLSTTAFGQGVFFVTFLEGQEAGVQWSNMYQPPEPSGMTFGWVCWMMAFDSGLYFLCGWYLNNLIPGNFGLRKPWYFPFTASYWQSLWGFVAKTPQATGSDLSFINEHFDNKGSALQNGEGKPGGGPPGVTLVSVTKEYEPHKAAVRDLTLTFHRDQITALLGTNGAGKTTNSLNSREITLVFLHFCLETEDQALTRASPCSGYRVRGGGGGGVFSLILLFPASNVPWFYFRLCFSSRTLQDVELTQHQHKQTRVLSGGMKRKLSIGIAFIGTSRTVVLDEPTSGVDPCSRRGIWDILLKYREGRTIIFTTHHLDEAEALSDRVAFLEQGRLRCCAPPFCLTEAYGQGLSLTLIKQPSVLEADDPKDVARATSLIQTYIPQAFLKDSSGGELVYGLPQDADRACFKGLFQALEQNLHSLHVTGFGISDTTLEEVFLMLLQGSKKQPGAELEPQNQNPPEPTPGDAPARTPPAWGSPRPLDQATALLVKRLRHTRRAWKGALSDLLLPVLFVALAMALFMVRPLAIDYPPLKLTPGHYDRAEASFFSGSGSEGQELTHVLLRKFGDEDPLCLAKVMLKVISERLCVGYNKVSIFPLWKQLQKCPNTSAGAPYLTSRQGHILLDLSAFHLEEYLLVPSERPRLGGWSFGVQIPDQGQDANPNTSQPDTLAKVWYNQKGFHSLPSYLNHLNNLILWRHLPPDRDWRQYGITLYSQPYGGALLNEDKILESIRQCGVALCIVLGFSILSASIASSVVRDRVIGAKRLQHLSGLGYRTYWLTNFLYDMVFYLVSVSLCVTIIVAFQLTAFTFRENLAATALLLVLFGYATLPWMYLMSRIFPSSDVAFISYVSVNFIFGLCTMLMTTMPRLLAIVSKAQNLQNIYDVLKWVFTIFPQFCLGQGLIELCYNQIKYDLTHNFGIDSYVSPFEMNFLGWIFVQLALQGTVFLLLRIVLHWDLLQRPRYSAIQGTVTSSKDIDVEKEQIRVLKGRTSEDLLVLYNLSKSYGSFFKRTTAVRDISLGIRRGECFGLLGPNGAGKSTTFKMLNGDAPPTSGHAVARTPDFLGCTAVSLCREVVDLASAGAAGVRIGYCPQQDALDELLTGWEHLQYYCCLRGIPKPSIPHVARDLVRRLHLEAHVDKLVATYSGGTKRKLSTALALLGKPDLLLLDEPSSGMDPCSKRHLWRTILQEARGGCAVVLTSHSMEECEALCTRLAIMVKGSFRCLGSPQHIKDRFGDGYSVKIWLGQETNQHNVISDCLKLHFPGIQFKGQRLNLLEYHVPKQWECLADMFRVLENNKTLLHIKHYSINPTTLEQVWYWECFGRPHFGVGSRPPTANFKNEPDDFLRLSFP</sequence>
<evidence type="ECO:0000256" key="1">
    <source>
        <dbReference type="ARBA" id="ARBA00004141"/>
    </source>
</evidence>
<feature type="transmembrane region" description="Helical" evidence="11">
    <location>
        <begin position="4082"/>
        <end position="4102"/>
    </location>
</feature>
<dbReference type="InterPro" id="IPR017871">
    <property type="entry name" value="ABC_transporter-like_CS"/>
</dbReference>
<dbReference type="Proteomes" id="UP000694425">
    <property type="component" value="Unplaced"/>
</dbReference>
<dbReference type="Ensembl" id="ENSNVIT00000033593.1">
    <property type="protein sequence ID" value="ENSNVIP00000029000.1"/>
    <property type="gene ID" value="ENSNVIG00000022280.1"/>
</dbReference>
<dbReference type="Pfam" id="PF12698">
    <property type="entry name" value="ABC2_membrane_3"/>
    <property type="match status" value="2"/>
</dbReference>
<dbReference type="InterPro" id="IPR026082">
    <property type="entry name" value="ABCA"/>
</dbReference>
<keyword evidence="8 11" id="KW-1133">Transmembrane helix</keyword>
<evidence type="ECO:0000256" key="2">
    <source>
        <dbReference type="ARBA" id="ARBA00008869"/>
    </source>
</evidence>
<protein>
    <recommendedName>
        <fullName evidence="12">ABC transporter domain-containing protein</fullName>
    </recommendedName>
</protein>
<dbReference type="CDD" id="cd03263">
    <property type="entry name" value="ABC_subfamily_A"/>
    <property type="match status" value="1"/>
</dbReference>